<reference evidence="10" key="1">
    <citation type="submission" date="2023-07" db="EMBL/GenBank/DDBJ databases">
        <title>Description of three actinobacteria isolated from air of manufacturing shop in a pharmaceutical factory.</title>
        <authorList>
            <person name="Zhang D.-F."/>
        </authorList>
    </citation>
    <scope>NUCLEOTIDE SEQUENCE [LARGE SCALE GENOMIC DNA]</scope>
    <source>
        <strain evidence="10">CCTCC AB 207010</strain>
    </source>
</reference>
<accession>A0ABU1FUX6</accession>
<keyword evidence="10" id="KW-1185">Reference proteome</keyword>
<evidence type="ECO:0000256" key="5">
    <source>
        <dbReference type="ARBA" id="ARBA00023136"/>
    </source>
</evidence>
<dbReference type="RefSeq" id="WP_310537684.1">
    <property type="nucleotide sequence ID" value="NZ_BAAAOC010000085.1"/>
</dbReference>
<keyword evidence="2" id="KW-1003">Cell membrane</keyword>
<sequence>MSFATIAAVGTAGLFSTALALLLLPAPVGQVLPTRRRNGVTRGSASHADEDESSRADAATLLDLTAALLNAGVGIEAALDRLSRSVPGAGPLGAAHQALASGASWKRATAMVQERAELRTFCHHLSFAYETGAPSAEMLQAAASQARAERRHAAERAAAELGVKMMLPLGACFLPAFILLGVLPVVISMLPAALGG</sequence>
<name>A0ABU1FUX6_9MICC</name>
<dbReference type="Proteomes" id="UP001260872">
    <property type="component" value="Unassembled WGS sequence"/>
</dbReference>
<feature type="domain" description="Type II secretion system protein GspF" evidence="8">
    <location>
        <begin position="62"/>
        <end position="181"/>
    </location>
</feature>
<protein>
    <submittedName>
        <fullName evidence="9">Type II secretion system F family protein</fullName>
    </submittedName>
</protein>
<proteinExistence type="predicted"/>
<evidence type="ECO:0000256" key="7">
    <source>
        <dbReference type="SAM" id="Phobius"/>
    </source>
</evidence>
<keyword evidence="3 7" id="KW-0812">Transmembrane</keyword>
<evidence type="ECO:0000256" key="4">
    <source>
        <dbReference type="ARBA" id="ARBA00022989"/>
    </source>
</evidence>
<comment type="subcellular location">
    <subcellularLocation>
        <location evidence="1">Cell membrane</location>
        <topology evidence="1">Multi-pass membrane protein</topology>
    </subcellularLocation>
</comment>
<comment type="caution">
    <text evidence="9">The sequence shown here is derived from an EMBL/GenBank/DDBJ whole genome shotgun (WGS) entry which is preliminary data.</text>
</comment>
<keyword evidence="5 7" id="KW-0472">Membrane</keyword>
<feature type="region of interest" description="Disordered" evidence="6">
    <location>
        <begin position="35"/>
        <end position="54"/>
    </location>
</feature>
<evidence type="ECO:0000256" key="6">
    <source>
        <dbReference type="SAM" id="MobiDB-lite"/>
    </source>
</evidence>
<dbReference type="PANTHER" id="PTHR35007">
    <property type="entry name" value="INTEGRAL MEMBRANE PROTEIN-RELATED"/>
    <property type="match status" value="1"/>
</dbReference>
<dbReference type="EMBL" id="JAVKGT010000022">
    <property type="protein sequence ID" value="MDR5712305.1"/>
    <property type="molecule type" value="Genomic_DNA"/>
</dbReference>
<evidence type="ECO:0000256" key="3">
    <source>
        <dbReference type="ARBA" id="ARBA00022692"/>
    </source>
</evidence>
<evidence type="ECO:0000256" key="2">
    <source>
        <dbReference type="ARBA" id="ARBA00022475"/>
    </source>
</evidence>
<keyword evidence="4 7" id="KW-1133">Transmembrane helix</keyword>
<evidence type="ECO:0000259" key="8">
    <source>
        <dbReference type="Pfam" id="PF00482"/>
    </source>
</evidence>
<evidence type="ECO:0000313" key="9">
    <source>
        <dbReference type="EMBL" id="MDR5712305.1"/>
    </source>
</evidence>
<dbReference type="InterPro" id="IPR018076">
    <property type="entry name" value="T2SS_GspF_dom"/>
</dbReference>
<dbReference type="PANTHER" id="PTHR35007:SF2">
    <property type="entry name" value="PILUS ASSEMBLE PROTEIN"/>
    <property type="match status" value="1"/>
</dbReference>
<gene>
    <name evidence="9" type="ORF">RH857_09200</name>
</gene>
<feature type="transmembrane region" description="Helical" evidence="7">
    <location>
        <begin position="173"/>
        <end position="194"/>
    </location>
</feature>
<evidence type="ECO:0000256" key="1">
    <source>
        <dbReference type="ARBA" id="ARBA00004651"/>
    </source>
</evidence>
<evidence type="ECO:0000313" key="10">
    <source>
        <dbReference type="Proteomes" id="UP001260872"/>
    </source>
</evidence>
<dbReference type="Pfam" id="PF00482">
    <property type="entry name" value="T2SSF"/>
    <property type="match status" value="1"/>
</dbReference>
<organism evidence="9 10">
    <name type="scientific">Nesterenkonia flava</name>
    <dbReference type="NCBI Taxonomy" id="469799"/>
    <lineage>
        <taxon>Bacteria</taxon>
        <taxon>Bacillati</taxon>
        <taxon>Actinomycetota</taxon>
        <taxon>Actinomycetes</taxon>
        <taxon>Micrococcales</taxon>
        <taxon>Micrococcaceae</taxon>
        <taxon>Nesterenkonia</taxon>
    </lineage>
</organism>